<dbReference type="SMART" id="SM00579">
    <property type="entry name" value="FBD"/>
    <property type="match status" value="1"/>
</dbReference>
<evidence type="ECO:0000313" key="3">
    <source>
        <dbReference type="Proteomes" id="UP000291084"/>
    </source>
</evidence>
<protein>
    <recommendedName>
        <fullName evidence="1">FBD domain-containing protein</fullName>
    </recommendedName>
</protein>
<dbReference type="AlphaFoldDB" id="A0A0S3T721"/>
<sequence length="194" mass="23242">NLEDLKVIEVRHLACENKGKFIRLPKLVRASIGKFLLPLEIFKEVEVLKFHWVKFHWIFQPHLDLNFDFHNLVQLQLKVELDWLLVLKVLDHCPKLQSLVIDISKKYGRCYEEDVWPYPQTVPTCISSHLKTCRLIYYRGSKDEFHFARYILENAKYLRTMKFHTLEEEINDMKRELSSCMKISDTCTLSFSFF</sequence>
<name>A0A0S3T721_PHAAN</name>
<feature type="non-terminal residue" evidence="2">
    <location>
        <position position="1"/>
    </location>
</feature>
<keyword evidence="3" id="KW-1185">Reference proteome</keyword>
<dbReference type="PANTHER" id="PTHR31900">
    <property type="entry name" value="F-BOX/RNI SUPERFAMILY PROTEIN-RELATED"/>
    <property type="match status" value="1"/>
</dbReference>
<dbReference type="InterPro" id="IPR050232">
    <property type="entry name" value="FBL13/AtMIF1-like"/>
</dbReference>
<organism evidence="2 3">
    <name type="scientific">Vigna angularis var. angularis</name>
    <dbReference type="NCBI Taxonomy" id="157739"/>
    <lineage>
        <taxon>Eukaryota</taxon>
        <taxon>Viridiplantae</taxon>
        <taxon>Streptophyta</taxon>
        <taxon>Embryophyta</taxon>
        <taxon>Tracheophyta</taxon>
        <taxon>Spermatophyta</taxon>
        <taxon>Magnoliopsida</taxon>
        <taxon>eudicotyledons</taxon>
        <taxon>Gunneridae</taxon>
        <taxon>Pentapetalae</taxon>
        <taxon>rosids</taxon>
        <taxon>fabids</taxon>
        <taxon>Fabales</taxon>
        <taxon>Fabaceae</taxon>
        <taxon>Papilionoideae</taxon>
        <taxon>50 kb inversion clade</taxon>
        <taxon>NPAAA clade</taxon>
        <taxon>indigoferoid/millettioid clade</taxon>
        <taxon>Phaseoleae</taxon>
        <taxon>Vigna</taxon>
    </lineage>
</organism>
<evidence type="ECO:0000313" key="2">
    <source>
        <dbReference type="EMBL" id="BAU01039.1"/>
    </source>
</evidence>
<dbReference type="Proteomes" id="UP000291084">
    <property type="component" value="Chromosome 11"/>
</dbReference>
<dbReference type="Pfam" id="PF08387">
    <property type="entry name" value="FBD"/>
    <property type="match status" value="1"/>
</dbReference>
<dbReference type="PANTHER" id="PTHR31900:SF34">
    <property type="entry name" value="EMB|CAB62440.1-RELATED"/>
    <property type="match status" value="1"/>
</dbReference>
<dbReference type="InterPro" id="IPR006566">
    <property type="entry name" value="FBD"/>
</dbReference>
<accession>A0A0S3T721</accession>
<gene>
    <name evidence="2" type="primary">Vigan.11G019300</name>
    <name evidence="2" type="ORF">VIGAN_11019300</name>
</gene>
<feature type="domain" description="FBD" evidence="1">
    <location>
        <begin position="124"/>
        <end position="192"/>
    </location>
</feature>
<reference evidence="2 3" key="1">
    <citation type="journal article" date="2015" name="Sci. Rep.">
        <title>The power of single molecule real-time sequencing technology in the de novo assembly of a eukaryotic genome.</title>
        <authorList>
            <person name="Sakai H."/>
            <person name="Naito K."/>
            <person name="Ogiso-Tanaka E."/>
            <person name="Takahashi Y."/>
            <person name="Iseki K."/>
            <person name="Muto C."/>
            <person name="Satou K."/>
            <person name="Teruya K."/>
            <person name="Shiroma A."/>
            <person name="Shimoji M."/>
            <person name="Hirano T."/>
            <person name="Itoh T."/>
            <person name="Kaga A."/>
            <person name="Tomooka N."/>
        </authorList>
    </citation>
    <scope>NUCLEOTIDE SEQUENCE [LARGE SCALE GENOMIC DNA]</scope>
    <source>
        <strain evidence="3">cv. Shumari</strain>
    </source>
</reference>
<dbReference type="EMBL" id="AP015044">
    <property type="protein sequence ID" value="BAU01039.1"/>
    <property type="molecule type" value="Genomic_DNA"/>
</dbReference>
<dbReference type="OrthoDB" id="1428936at2759"/>
<proteinExistence type="predicted"/>
<evidence type="ECO:0000259" key="1">
    <source>
        <dbReference type="SMART" id="SM00579"/>
    </source>
</evidence>